<evidence type="ECO:0000313" key="2">
    <source>
        <dbReference type="EMBL" id="CAB5220606.1"/>
    </source>
</evidence>
<organism evidence="1">
    <name type="scientific">uncultured Caudovirales phage</name>
    <dbReference type="NCBI Taxonomy" id="2100421"/>
    <lineage>
        <taxon>Viruses</taxon>
        <taxon>Duplodnaviria</taxon>
        <taxon>Heunggongvirae</taxon>
        <taxon>Uroviricota</taxon>
        <taxon>Caudoviricetes</taxon>
        <taxon>Peduoviridae</taxon>
        <taxon>Maltschvirus</taxon>
        <taxon>Maltschvirus maltsch</taxon>
    </lineage>
</organism>
<name>A0A6J5KQ46_9CAUD</name>
<sequence>MSETIKIFGIKKPDGTFWKSPNGKVSWSSTGAAKNSWNCHSWFQEEYTNTAGNKHFRWKNKQWKVDAEPNGWSVVKLKEFKLVDDTENE</sequence>
<gene>
    <name evidence="2" type="ORF">UFOVP246_13</name>
    <name evidence="1" type="ORF">UFOVP59_19</name>
</gene>
<proteinExistence type="predicted"/>
<accession>A0A6J5KQ46</accession>
<protein>
    <submittedName>
        <fullName evidence="1">Uncharacterized protein</fullName>
    </submittedName>
</protein>
<evidence type="ECO:0000313" key="1">
    <source>
        <dbReference type="EMBL" id="CAB4124468.1"/>
    </source>
</evidence>
<dbReference type="EMBL" id="LR796181">
    <property type="protein sequence ID" value="CAB4124468.1"/>
    <property type="molecule type" value="Genomic_DNA"/>
</dbReference>
<reference evidence="1" key="1">
    <citation type="submission" date="2020-04" db="EMBL/GenBank/DDBJ databases">
        <authorList>
            <person name="Chiriac C."/>
            <person name="Salcher M."/>
            <person name="Ghai R."/>
            <person name="Kavagutti S V."/>
        </authorList>
    </citation>
    <scope>NUCLEOTIDE SEQUENCE</scope>
</reference>
<dbReference type="EMBL" id="LR798291">
    <property type="protein sequence ID" value="CAB5220606.1"/>
    <property type="molecule type" value="Genomic_DNA"/>
</dbReference>